<evidence type="ECO:0000256" key="3">
    <source>
        <dbReference type="ARBA" id="ARBA00012257"/>
    </source>
</evidence>
<dbReference type="InterPro" id="IPR018020">
    <property type="entry name" value="OHCU_decarboxylase"/>
</dbReference>
<evidence type="ECO:0000256" key="2">
    <source>
        <dbReference type="ARBA" id="ARBA00004754"/>
    </source>
</evidence>
<keyword evidence="4" id="KW-0659">Purine metabolism</keyword>
<dbReference type="InterPro" id="IPR036778">
    <property type="entry name" value="OHCU_decarboxylase_sf"/>
</dbReference>
<feature type="region of interest" description="Disordered" evidence="7">
    <location>
        <begin position="70"/>
        <end position="99"/>
    </location>
</feature>
<dbReference type="GO" id="GO:0006144">
    <property type="term" value="P:purine nucleobase metabolic process"/>
    <property type="evidence" value="ECO:0007669"/>
    <property type="project" value="UniProtKB-KW"/>
</dbReference>
<dbReference type="PANTHER" id="PTHR43466:SF1">
    <property type="entry name" value="2-OXO-4-HYDROXY-4-CARBOXY-5-UREIDOIMIDAZOLINE DECARBOXYLASE-RELATED"/>
    <property type="match status" value="1"/>
</dbReference>
<dbReference type="NCBIfam" id="NF010372">
    <property type="entry name" value="PRK13798.1"/>
    <property type="match status" value="1"/>
</dbReference>
<organism evidence="9 10">
    <name type="scientific">Kribbella rubisoli</name>
    <dbReference type="NCBI Taxonomy" id="3075929"/>
    <lineage>
        <taxon>Bacteria</taxon>
        <taxon>Bacillati</taxon>
        <taxon>Actinomycetota</taxon>
        <taxon>Actinomycetes</taxon>
        <taxon>Propionibacteriales</taxon>
        <taxon>Kribbellaceae</taxon>
        <taxon>Kribbella</taxon>
    </lineage>
</organism>
<sequence>MDLEEFNSTPADRLRPALAACCDVPEWVDGILAKRPYSDLAALTAVADQSLRELDGNEVDRALQAHPRIGDRAQGVSTEASWSRKEQSGVGDDPGARRELAEGNGQYEERFGRVFLICATGLSAQDMLTSLRERLLHDDVTEAKVVHEELRKIALLRLAKVVDA</sequence>
<evidence type="ECO:0000256" key="1">
    <source>
        <dbReference type="ARBA" id="ARBA00001163"/>
    </source>
</evidence>
<dbReference type="RefSeq" id="WP_130445746.1">
    <property type="nucleotide sequence ID" value="NZ_SHKR01000013.1"/>
</dbReference>
<evidence type="ECO:0000313" key="9">
    <source>
        <dbReference type="EMBL" id="RZU13487.1"/>
    </source>
</evidence>
<dbReference type="GO" id="GO:0019628">
    <property type="term" value="P:urate catabolic process"/>
    <property type="evidence" value="ECO:0007669"/>
    <property type="project" value="TreeGrafter"/>
</dbReference>
<name>A0A4Q7WSV3_9ACTN</name>
<dbReference type="Pfam" id="PF09349">
    <property type="entry name" value="OHCU_decarbox"/>
    <property type="match status" value="1"/>
</dbReference>
<keyword evidence="5" id="KW-0210">Decarboxylase</keyword>
<keyword evidence="10" id="KW-1185">Reference proteome</keyword>
<feature type="domain" description="Oxo-4-hydroxy-4-carboxy-5-ureidoimidazoline decarboxylase" evidence="8">
    <location>
        <begin position="7"/>
        <end position="159"/>
    </location>
</feature>
<evidence type="ECO:0000256" key="4">
    <source>
        <dbReference type="ARBA" id="ARBA00022631"/>
    </source>
</evidence>
<dbReference type="GO" id="GO:0051997">
    <property type="term" value="F:2-oxo-4-hydroxy-4-carboxy-5-ureidoimidazoline decarboxylase activity"/>
    <property type="evidence" value="ECO:0007669"/>
    <property type="project" value="UniProtKB-EC"/>
</dbReference>
<evidence type="ECO:0000313" key="10">
    <source>
        <dbReference type="Proteomes" id="UP000292027"/>
    </source>
</evidence>
<reference evidence="9 10" key="1">
    <citation type="journal article" date="2015" name="Stand. Genomic Sci.">
        <title>Genomic Encyclopedia of Bacterial and Archaeal Type Strains, Phase III: the genomes of soil and plant-associated and newly described type strains.</title>
        <authorList>
            <person name="Whitman W.B."/>
            <person name="Woyke T."/>
            <person name="Klenk H.P."/>
            <person name="Zhou Y."/>
            <person name="Lilburn T.G."/>
            <person name="Beck B.J."/>
            <person name="De Vos P."/>
            <person name="Vandamme P."/>
            <person name="Eisen J.A."/>
            <person name="Garrity G."/>
            <person name="Hugenholtz P."/>
            <person name="Kyrpides N.C."/>
        </authorList>
    </citation>
    <scope>NUCLEOTIDE SEQUENCE [LARGE SCALE GENOMIC DNA]</scope>
    <source>
        <strain evidence="9 10">VKM Ac-2540</strain>
    </source>
</reference>
<comment type="catalytic activity">
    <reaction evidence="1">
        <text>5-hydroxy-2-oxo-4-ureido-2,5-dihydro-1H-imidazole-5-carboxylate + H(+) = (S)-allantoin + CO2</text>
        <dbReference type="Rhea" id="RHEA:26301"/>
        <dbReference type="ChEBI" id="CHEBI:15378"/>
        <dbReference type="ChEBI" id="CHEBI:15678"/>
        <dbReference type="ChEBI" id="CHEBI:16526"/>
        <dbReference type="ChEBI" id="CHEBI:58639"/>
        <dbReference type="EC" id="4.1.1.97"/>
    </reaction>
</comment>
<dbReference type="NCBIfam" id="TIGR03180">
    <property type="entry name" value="UraD_2"/>
    <property type="match status" value="1"/>
</dbReference>
<dbReference type="Proteomes" id="UP000292027">
    <property type="component" value="Unassembled WGS sequence"/>
</dbReference>
<evidence type="ECO:0000256" key="5">
    <source>
        <dbReference type="ARBA" id="ARBA00022793"/>
    </source>
</evidence>
<evidence type="ECO:0000256" key="7">
    <source>
        <dbReference type="SAM" id="MobiDB-lite"/>
    </source>
</evidence>
<dbReference type="OrthoDB" id="5243781at2"/>
<evidence type="ECO:0000256" key="6">
    <source>
        <dbReference type="ARBA" id="ARBA00023239"/>
    </source>
</evidence>
<proteinExistence type="predicted"/>
<accession>A0A4Q7WSV3</accession>
<evidence type="ECO:0000259" key="8">
    <source>
        <dbReference type="Pfam" id="PF09349"/>
    </source>
</evidence>
<dbReference type="InterPro" id="IPR017595">
    <property type="entry name" value="OHCU_decarboxylase-2"/>
</dbReference>
<dbReference type="EMBL" id="SHKR01000013">
    <property type="protein sequence ID" value="RZU13487.1"/>
    <property type="molecule type" value="Genomic_DNA"/>
</dbReference>
<dbReference type="EC" id="4.1.1.97" evidence="3"/>
<dbReference type="AlphaFoldDB" id="A0A4Q7WSV3"/>
<dbReference type="Gene3D" id="1.10.3330.10">
    <property type="entry name" value="Oxo-4-hydroxy-4-carboxy-5-ureidoimidazoline decarboxylase"/>
    <property type="match status" value="1"/>
</dbReference>
<keyword evidence="6" id="KW-0456">Lyase</keyword>
<gene>
    <name evidence="9" type="ORF">EV645_4329</name>
</gene>
<protein>
    <recommendedName>
        <fullName evidence="3">2-oxo-4-hydroxy-4-carboxy-5-ureidoimidazoline decarboxylase</fullName>
        <ecNumber evidence="3">4.1.1.97</ecNumber>
    </recommendedName>
</protein>
<dbReference type="PANTHER" id="PTHR43466">
    <property type="entry name" value="2-OXO-4-HYDROXY-4-CARBOXY-5-UREIDOIMIDAZOLINE DECARBOXYLASE-RELATED"/>
    <property type="match status" value="1"/>
</dbReference>
<dbReference type="SUPFAM" id="SSF158694">
    <property type="entry name" value="UraD-Like"/>
    <property type="match status" value="1"/>
</dbReference>
<comment type="caution">
    <text evidence="9">The sequence shown here is derived from an EMBL/GenBank/DDBJ whole genome shotgun (WGS) entry which is preliminary data.</text>
</comment>
<comment type="pathway">
    <text evidence="2">Purine metabolism; urate degradation; (S)-allantoin from urate: step 3/3.</text>
</comment>